<sequence>MWNLVCSVELRRAAKNSFYLASGSLIFAAFGDRPAAPKLQK</sequence>
<evidence type="ECO:0000313" key="2">
    <source>
        <dbReference type="Proteomes" id="UP000185911"/>
    </source>
</evidence>
<accession>A0A1Q8YD32</accession>
<name>A0A1Q8YD32_9BURK</name>
<evidence type="ECO:0000313" key="1">
    <source>
        <dbReference type="EMBL" id="OLP05809.1"/>
    </source>
</evidence>
<protein>
    <submittedName>
        <fullName evidence="1">Uncharacterized protein</fullName>
    </submittedName>
</protein>
<keyword evidence="2" id="KW-1185">Reference proteome</keyword>
<comment type="caution">
    <text evidence="1">The sequence shown here is derived from an EMBL/GenBank/DDBJ whole genome shotgun (WGS) entry which is preliminary data.</text>
</comment>
<dbReference type="AlphaFoldDB" id="A0A1Q8YD32"/>
<proteinExistence type="predicted"/>
<dbReference type="Proteomes" id="UP000185911">
    <property type="component" value="Unassembled WGS sequence"/>
</dbReference>
<reference evidence="1 2" key="1">
    <citation type="submission" date="2017-01" db="EMBL/GenBank/DDBJ databases">
        <title>Genome sequence of Rhodoferax antarcticus ANT.BR, a psychrophilic purple nonsulfur bacterium from an Antarctic microbial mat.</title>
        <authorList>
            <person name="Baker J."/>
            <person name="Riester C."/>
            <person name="Skinner B."/>
            <person name="Newell A."/>
            <person name="Swingley W."/>
            <person name="Madigan M."/>
            <person name="Jung D."/>
            <person name="Asao M."/>
            <person name="Chen M."/>
            <person name="Loughlin P."/>
            <person name="Pan H."/>
            <person name="Lin S."/>
            <person name="Li N."/>
            <person name="Shaw J."/>
            <person name="Prado M."/>
            <person name="Sherman C."/>
            <person name="Li X."/>
            <person name="Tang J."/>
            <person name="Blankenship R."/>
            <person name="Zhao T."/>
            <person name="Touchman J."/>
            <person name="Sattley M."/>
        </authorList>
    </citation>
    <scope>NUCLEOTIDE SEQUENCE [LARGE SCALE GENOMIC DNA]</scope>
    <source>
        <strain evidence="1 2">ANT.BR</strain>
    </source>
</reference>
<organism evidence="1 2">
    <name type="scientific">Rhodoferax antarcticus ANT.BR</name>
    <dbReference type="NCBI Taxonomy" id="1111071"/>
    <lineage>
        <taxon>Bacteria</taxon>
        <taxon>Pseudomonadati</taxon>
        <taxon>Pseudomonadota</taxon>
        <taxon>Betaproteobacteria</taxon>
        <taxon>Burkholderiales</taxon>
        <taxon>Comamonadaceae</taxon>
        <taxon>Rhodoferax</taxon>
    </lineage>
</organism>
<dbReference type="EMBL" id="MSYM01000013">
    <property type="protein sequence ID" value="OLP05809.1"/>
    <property type="molecule type" value="Genomic_DNA"/>
</dbReference>
<gene>
    <name evidence="1" type="ORF">BLL52_2037</name>
</gene>